<proteinExistence type="predicted"/>
<evidence type="ECO:0000313" key="3">
    <source>
        <dbReference type="Proteomes" id="UP001501758"/>
    </source>
</evidence>
<organism evidence="2 3">
    <name type="scientific">Aquimarina litoralis</name>
    <dbReference type="NCBI Taxonomy" id="584605"/>
    <lineage>
        <taxon>Bacteria</taxon>
        <taxon>Pseudomonadati</taxon>
        <taxon>Bacteroidota</taxon>
        <taxon>Flavobacteriia</taxon>
        <taxon>Flavobacteriales</taxon>
        <taxon>Flavobacteriaceae</taxon>
        <taxon>Aquimarina</taxon>
    </lineage>
</organism>
<feature type="signal peptide" evidence="1">
    <location>
        <begin position="1"/>
        <end position="23"/>
    </location>
</feature>
<reference evidence="3" key="1">
    <citation type="journal article" date="2019" name="Int. J. Syst. Evol. Microbiol.">
        <title>The Global Catalogue of Microorganisms (GCM) 10K type strain sequencing project: providing services to taxonomists for standard genome sequencing and annotation.</title>
        <authorList>
            <consortium name="The Broad Institute Genomics Platform"/>
            <consortium name="The Broad Institute Genome Sequencing Center for Infectious Disease"/>
            <person name="Wu L."/>
            <person name="Ma J."/>
        </authorList>
    </citation>
    <scope>NUCLEOTIDE SEQUENCE [LARGE SCALE GENOMIC DNA]</scope>
    <source>
        <strain evidence="3">JCM 15974</strain>
    </source>
</reference>
<keyword evidence="3" id="KW-1185">Reference proteome</keyword>
<accession>A0ABP3TLE1</accession>
<evidence type="ECO:0000256" key="1">
    <source>
        <dbReference type="SAM" id="SignalP"/>
    </source>
</evidence>
<comment type="caution">
    <text evidence="2">The sequence shown here is derived from an EMBL/GenBank/DDBJ whole genome shotgun (WGS) entry which is preliminary data.</text>
</comment>
<feature type="chain" id="PRO_5045552311" description="Lipocalin-like domain-containing protein" evidence="1">
    <location>
        <begin position="24"/>
        <end position="138"/>
    </location>
</feature>
<sequence>MIFNRYKKVTILSFLMLTSFLFSQDTEAIRASLEDNWNFCKYVTSKHYCENNESRLNCEFQITFSKNEYTLLRDSVEIDNGTFEIDHRYDEVYFINFDSVRQGEILNILGISGVQLHNQDDGFMLFVEQTSDLYLLKK</sequence>
<evidence type="ECO:0008006" key="4">
    <source>
        <dbReference type="Google" id="ProtNLM"/>
    </source>
</evidence>
<evidence type="ECO:0000313" key="2">
    <source>
        <dbReference type="EMBL" id="GAA0711728.1"/>
    </source>
</evidence>
<protein>
    <recommendedName>
        <fullName evidence="4">Lipocalin-like domain-containing protein</fullName>
    </recommendedName>
</protein>
<dbReference type="EMBL" id="BAAAGE010000001">
    <property type="protein sequence ID" value="GAA0711728.1"/>
    <property type="molecule type" value="Genomic_DNA"/>
</dbReference>
<keyword evidence="1" id="KW-0732">Signal</keyword>
<name>A0ABP3TLE1_9FLAO</name>
<gene>
    <name evidence="2" type="ORF">GCM10009430_01460</name>
</gene>
<dbReference type="Proteomes" id="UP001501758">
    <property type="component" value="Unassembled WGS sequence"/>
</dbReference>